<gene>
    <name evidence="5" type="ORF">GR170_25725</name>
</gene>
<dbReference type="InterPro" id="IPR036390">
    <property type="entry name" value="WH_DNA-bd_sf"/>
</dbReference>
<accession>A0A6L7GEP6</accession>
<proteinExistence type="predicted"/>
<dbReference type="EMBL" id="WUMU01000061">
    <property type="protein sequence ID" value="MXN21223.1"/>
    <property type="molecule type" value="Genomic_DNA"/>
</dbReference>
<keyword evidence="2" id="KW-0238">DNA-binding</keyword>
<dbReference type="Pfam" id="PF01638">
    <property type="entry name" value="HxlR"/>
    <property type="match status" value="1"/>
</dbReference>
<evidence type="ECO:0000313" key="6">
    <source>
        <dbReference type="Proteomes" id="UP000477911"/>
    </source>
</evidence>
<dbReference type="PROSITE" id="PS51118">
    <property type="entry name" value="HTH_HXLR"/>
    <property type="match status" value="1"/>
</dbReference>
<evidence type="ECO:0000256" key="3">
    <source>
        <dbReference type="ARBA" id="ARBA00023163"/>
    </source>
</evidence>
<dbReference type="RefSeq" id="WP_160897332.1">
    <property type="nucleotide sequence ID" value="NZ_WUMU01000061.1"/>
</dbReference>
<dbReference type="InterPro" id="IPR002577">
    <property type="entry name" value="HTH_HxlR"/>
</dbReference>
<evidence type="ECO:0000259" key="4">
    <source>
        <dbReference type="PROSITE" id="PS51118"/>
    </source>
</evidence>
<dbReference type="PANTHER" id="PTHR33204:SF18">
    <property type="entry name" value="TRANSCRIPTIONAL REGULATORY PROTEIN"/>
    <property type="match status" value="1"/>
</dbReference>
<feature type="domain" description="HTH hxlR-type" evidence="4">
    <location>
        <begin position="13"/>
        <end position="110"/>
    </location>
</feature>
<dbReference type="GO" id="GO:0003677">
    <property type="term" value="F:DNA binding"/>
    <property type="evidence" value="ECO:0007669"/>
    <property type="project" value="UniProtKB-KW"/>
</dbReference>
<keyword evidence="1" id="KW-0805">Transcription regulation</keyword>
<dbReference type="PANTHER" id="PTHR33204">
    <property type="entry name" value="TRANSCRIPTIONAL REGULATOR, MARR FAMILY"/>
    <property type="match status" value="1"/>
</dbReference>
<organism evidence="5 6">
    <name type="scientific">Pseudooceanicola albus</name>
    <dbReference type="NCBI Taxonomy" id="2692189"/>
    <lineage>
        <taxon>Bacteria</taxon>
        <taxon>Pseudomonadati</taxon>
        <taxon>Pseudomonadota</taxon>
        <taxon>Alphaproteobacteria</taxon>
        <taxon>Rhodobacterales</taxon>
        <taxon>Paracoccaceae</taxon>
        <taxon>Pseudooceanicola</taxon>
    </lineage>
</organism>
<dbReference type="SUPFAM" id="SSF46785">
    <property type="entry name" value="Winged helix' DNA-binding domain"/>
    <property type="match status" value="1"/>
</dbReference>
<dbReference type="AlphaFoldDB" id="A0A6L7GEP6"/>
<evidence type="ECO:0000313" key="5">
    <source>
        <dbReference type="EMBL" id="MXN21223.1"/>
    </source>
</evidence>
<dbReference type="InterPro" id="IPR036388">
    <property type="entry name" value="WH-like_DNA-bd_sf"/>
</dbReference>
<keyword evidence="6" id="KW-1185">Reference proteome</keyword>
<sequence>MAPEPLTIYRADCPSRPILDQLISKWSMLVLQVLDEPKRFNTIKRQLDGITQRVLTETLRKLERSGMVTRRVLETSPIGVEYALTPMGQSLKMVFSSLYDWTVTNMSDIETTQQAYDLQR</sequence>
<dbReference type="Proteomes" id="UP000477911">
    <property type="component" value="Unassembled WGS sequence"/>
</dbReference>
<dbReference type="Gene3D" id="1.10.10.10">
    <property type="entry name" value="Winged helix-like DNA-binding domain superfamily/Winged helix DNA-binding domain"/>
    <property type="match status" value="1"/>
</dbReference>
<protein>
    <submittedName>
        <fullName evidence="5">Transcriptional regulator</fullName>
    </submittedName>
</protein>
<reference evidence="5 6" key="1">
    <citation type="submission" date="2019-12" db="EMBL/GenBank/DDBJ databases">
        <authorList>
            <person name="Li M."/>
        </authorList>
    </citation>
    <scope>NUCLEOTIDE SEQUENCE [LARGE SCALE GENOMIC DNA]</scope>
    <source>
        <strain evidence="5 6">GBMRC 2024</strain>
    </source>
</reference>
<comment type="caution">
    <text evidence="5">The sequence shown here is derived from an EMBL/GenBank/DDBJ whole genome shotgun (WGS) entry which is preliminary data.</text>
</comment>
<evidence type="ECO:0000256" key="2">
    <source>
        <dbReference type="ARBA" id="ARBA00023125"/>
    </source>
</evidence>
<evidence type="ECO:0000256" key="1">
    <source>
        <dbReference type="ARBA" id="ARBA00023015"/>
    </source>
</evidence>
<keyword evidence="3" id="KW-0804">Transcription</keyword>
<name>A0A6L7GEP6_9RHOB</name>